<organism evidence="2 3">
    <name type="scientific">Rhodococcus aetherivorans</name>
    <dbReference type="NCBI Taxonomy" id="191292"/>
    <lineage>
        <taxon>Bacteria</taxon>
        <taxon>Bacillati</taxon>
        <taxon>Actinomycetota</taxon>
        <taxon>Actinomycetes</taxon>
        <taxon>Mycobacteriales</taxon>
        <taxon>Nocardiaceae</taxon>
        <taxon>Rhodococcus</taxon>
    </lineage>
</organism>
<feature type="domain" description="Penicillin-binding protein transpeptidase" evidence="1">
    <location>
        <begin position="350"/>
        <end position="605"/>
    </location>
</feature>
<evidence type="ECO:0000259" key="1">
    <source>
        <dbReference type="Pfam" id="PF00905"/>
    </source>
</evidence>
<keyword evidence="2" id="KW-0131">Cell cycle</keyword>
<dbReference type="EMBL" id="BLAH01000072">
    <property type="protein sequence ID" value="GES36682.1"/>
    <property type="molecule type" value="Genomic_DNA"/>
</dbReference>
<dbReference type="SUPFAM" id="SSF56601">
    <property type="entry name" value="beta-lactamase/transpeptidase-like"/>
    <property type="match status" value="1"/>
</dbReference>
<name>A0ABQ0YJG0_9NOCA</name>
<dbReference type="Gene3D" id="3.40.710.10">
    <property type="entry name" value="DD-peptidase/beta-lactamase superfamily"/>
    <property type="match status" value="1"/>
</dbReference>
<comment type="caution">
    <text evidence="2">The sequence shown here is derived from an EMBL/GenBank/DDBJ whole genome shotgun (WGS) entry which is preliminary data.</text>
</comment>
<dbReference type="PANTHER" id="PTHR30627:SF24">
    <property type="entry name" value="PENICILLIN-BINDING PROTEIN 4B"/>
    <property type="match status" value="1"/>
</dbReference>
<keyword evidence="3" id="KW-1185">Reference proteome</keyword>
<dbReference type="GO" id="GO:0051301">
    <property type="term" value="P:cell division"/>
    <property type="evidence" value="ECO:0007669"/>
    <property type="project" value="UniProtKB-KW"/>
</dbReference>
<dbReference type="InterPro" id="IPR012338">
    <property type="entry name" value="Beta-lactam/transpept-like"/>
</dbReference>
<proteinExistence type="predicted"/>
<dbReference type="EC" id="2.4.1.129" evidence="2"/>
<dbReference type="PANTHER" id="PTHR30627">
    <property type="entry name" value="PEPTIDOGLYCAN D,D-TRANSPEPTIDASE"/>
    <property type="match status" value="1"/>
</dbReference>
<evidence type="ECO:0000313" key="3">
    <source>
        <dbReference type="Proteomes" id="UP000325466"/>
    </source>
</evidence>
<dbReference type="Pfam" id="PF00905">
    <property type="entry name" value="Transpeptidase"/>
    <property type="match status" value="1"/>
</dbReference>
<keyword evidence="2" id="KW-0328">Glycosyltransferase</keyword>
<gene>
    <name evidence="2" type="ORF">RAJCM14343_1934</name>
</gene>
<keyword evidence="2" id="KW-0132">Cell division</keyword>
<keyword evidence="2" id="KW-0808">Transferase</keyword>
<dbReference type="GO" id="GO:0016757">
    <property type="term" value="F:glycosyltransferase activity"/>
    <property type="evidence" value="ECO:0007669"/>
    <property type="project" value="UniProtKB-KW"/>
</dbReference>
<sequence>MGPAIDFPELGAASLQAACTQRAGGGERRHRPASGMIVAVPLLRRRPVPLLLTVAAALAAAGCSFGPDQPETVVGEFAAALEAGDVRAAAELTTDPAAAAATIDGVFEGLGGVRPDLELAGTGDGGTFELDVAWHFAEGRDWSYRTSGSALDVDAEGWRIEWDPAVLAPGLTAGTTLSYTTTVGPPPSVLDRGGRPILEQQVVTLVNVDATADPAAVAPLLATAAPTVTAESLAAAEGKPVTAVTLRDADIAPIEARLAALPGVTLVRQTRLLTVDRALASPVLSGLGELWQQGQDASAGWAVQTVSGDGSARRVAGADGPPAPDLRSTLDLGLQTRAEAVLAPLPQPAVIVAIEPSTGAVRAVAQNAAADAEGPIALTGLYPPGSTFKTVTTSAALQAGAVTPDTVVPCPGTANIEGRVIPNDDSFDLGPVPLHTAFAFSCNTTMGRLAVGLPATALTDAALQFGLGVDYVTPGLVTVTGSAPEAQTPAERVESAIGQGRVTASPFGMALVAASIAHGSTPLPVLVEGRPTVADRTPGAAPAEVTAALRTMMRETVTGGTASTLRDLPELVGKTGTAEYGDGTGAHGWFVGSQGDLAFAVFVAGAGSSAPAVDVAGRLLRG</sequence>
<protein>
    <submittedName>
        <fullName evidence="2">Cell division protein FtsI</fullName>
        <ecNumber evidence="2">2.4.1.129</ecNumber>
    </submittedName>
</protein>
<accession>A0ABQ0YJG0</accession>
<dbReference type="InterPro" id="IPR001460">
    <property type="entry name" value="PCN-bd_Tpept"/>
</dbReference>
<evidence type="ECO:0000313" key="2">
    <source>
        <dbReference type="EMBL" id="GES36682.1"/>
    </source>
</evidence>
<dbReference type="InterPro" id="IPR050515">
    <property type="entry name" value="Beta-lactam/transpept"/>
</dbReference>
<dbReference type="Proteomes" id="UP000325466">
    <property type="component" value="Unassembled WGS sequence"/>
</dbReference>
<reference evidence="2 3" key="1">
    <citation type="journal article" date="2018" name="Biodegradation">
        <title>1,4-Dioxane degradation characteristics of Rhodococcus aetherivorans JCM 14343.</title>
        <authorList>
            <person name="Inoue D."/>
            <person name="Tsunoda T."/>
            <person name="Yamamoto N."/>
            <person name="Ike M."/>
            <person name="Sei K."/>
        </authorList>
    </citation>
    <scope>NUCLEOTIDE SEQUENCE [LARGE SCALE GENOMIC DNA]</scope>
    <source>
        <strain evidence="2 3">JCM 14343</strain>
    </source>
</reference>